<sequence>MNIEEYYLFLEWISTQKIKIGESLFHNFENLLHEGNAAAIEAINFRVQFIGKHEENIATSYFIMGHFTNYDKQKRIACICVGLEAEYIKGIMMSASLFCQLPFFVSFPYIKTPENLILYA</sequence>
<dbReference type="EMBL" id="VSSQ01002843">
    <property type="protein sequence ID" value="MPM17682.1"/>
    <property type="molecule type" value="Genomic_DNA"/>
</dbReference>
<organism evidence="1">
    <name type="scientific">bioreactor metagenome</name>
    <dbReference type="NCBI Taxonomy" id="1076179"/>
    <lineage>
        <taxon>unclassified sequences</taxon>
        <taxon>metagenomes</taxon>
        <taxon>ecological metagenomes</taxon>
    </lineage>
</organism>
<name>A0A644XNB8_9ZZZZ</name>
<gene>
    <name evidence="1" type="ORF">SDC9_64079</name>
</gene>
<dbReference type="AlphaFoldDB" id="A0A644XNB8"/>
<reference evidence="1" key="1">
    <citation type="submission" date="2019-08" db="EMBL/GenBank/DDBJ databases">
        <authorList>
            <person name="Kucharzyk K."/>
            <person name="Murdoch R.W."/>
            <person name="Higgins S."/>
            <person name="Loffler F."/>
        </authorList>
    </citation>
    <scope>NUCLEOTIDE SEQUENCE</scope>
</reference>
<proteinExistence type="predicted"/>
<accession>A0A644XNB8</accession>
<protein>
    <submittedName>
        <fullName evidence="1">Uncharacterized protein</fullName>
    </submittedName>
</protein>
<comment type="caution">
    <text evidence="1">The sequence shown here is derived from an EMBL/GenBank/DDBJ whole genome shotgun (WGS) entry which is preliminary data.</text>
</comment>
<evidence type="ECO:0000313" key="1">
    <source>
        <dbReference type="EMBL" id="MPM17682.1"/>
    </source>
</evidence>